<evidence type="ECO:0000313" key="4">
    <source>
        <dbReference type="EMBL" id="CDG69808.1"/>
    </source>
</evidence>
<dbReference type="PANTHER" id="PTHR10796:SF92">
    <property type="entry name" value="PATCHED-RELATED, ISOFORM A"/>
    <property type="match status" value="1"/>
</dbReference>
<keyword evidence="2" id="KW-1133">Transmembrane helix</keyword>
<evidence type="ECO:0000256" key="1">
    <source>
        <dbReference type="ARBA" id="ARBA00005585"/>
    </source>
</evidence>
<keyword evidence="2" id="KW-0472">Membrane</keyword>
<dbReference type="GO" id="GO:0016020">
    <property type="term" value="C:membrane"/>
    <property type="evidence" value="ECO:0007669"/>
    <property type="project" value="TreeGrafter"/>
</dbReference>
<evidence type="ECO:0000259" key="3">
    <source>
        <dbReference type="PROSITE" id="PS50156"/>
    </source>
</evidence>
<dbReference type="EMBL" id="HAAD01003576">
    <property type="protein sequence ID" value="CDG69808.1"/>
    <property type="molecule type" value="mRNA"/>
</dbReference>
<dbReference type="AlphaFoldDB" id="T2MC33"/>
<protein>
    <submittedName>
        <fullName evidence="4">Patched domain-containing protein 3</fullName>
    </submittedName>
</protein>
<dbReference type="Gene3D" id="1.20.1640.10">
    <property type="entry name" value="Multidrug efflux transporter AcrB transmembrane domain"/>
    <property type="match status" value="2"/>
</dbReference>
<feature type="transmembrane region" description="Helical" evidence="2">
    <location>
        <begin position="634"/>
        <end position="653"/>
    </location>
</feature>
<dbReference type="PANTHER" id="PTHR10796">
    <property type="entry name" value="PATCHED-RELATED"/>
    <property type="match status" value="1"/>
</dbReference>
<organism evidence="4">
    <name type="scientific">Hydra vulgaris</name>
    <name type="common">Hydra</name>
    <name type="synonym">Hydra attenuata</name>
    <dbReference type="NCBI Taxonomy" id="6087"/>
    <lineage>
        <taxon>Eukaryota</taxon>
        <taxon>Metazoa</taxon>
        <taxon>Cnidaria</taxon>
        <taxon>Hydrozoa</taxon>
        <taxon>Hydroidolina</taxon>
        <taxon>Anthoathecata</taxon>
        <taxon>Aplanulata</taxon>
        <taxon>Hydridae</taxon>
        <taxon>Hydra</taxon>
    </lineage>
</organism>
<sequence length="854" mass="98140">MCTIWFQFCYKLHNNIGNAFKRWGLFVWDHPTTVIICSLFMSFAFCFGFLRFDIYGQSERIHYPQNSRIFKDLAKVEDTFNYFIQTEEFVIFSTNKEQSVLTAEVFKVMQTLHNTILEIPGINEFCVQINKLCLTNNVLDNFYYLNDTTNQINDRLLTAYFNESYLMSNGAPAKYNFPLLLGNMKINNTNVFAKALRVQYYIRFPKTRKNYEKNKLWETKMMDYLKSNELTIKSYGYNILYNTVRSLDDAVAENTVENLPLVSISIGLMVLFCSVSVTRIGSLVMGHFVLSLFGILCITLGIGAGFGFTFLIGQPFASFVGVLPFLVIGIGIDDMFIILNKVDCLHSVPASSDKLGKVMQDVGFTITMTTITDLVAFIIGCTSSFPSVRIFCIFAIFSIFFVFLMLNSLFLALLVYDMKRIDNSRIDCVPWMRRVKDVGNESSSSYFTKVMECYGSYLMKTSSKIIVTFLSIVMVVLGVYGCYQTDLNFDFKIIGPDHSKFVKWINTIEKYFPAEDYFPIDLVLKDPNIDYSSSEIQNQFFALDQIAKEKYFNSSYNWLTSYVRWSNKSNFSNFTFSTKLNEFLSLHPMYKRDILFDRNKNILASRVHFFTKPVHSWIFRRDAMLSLRKSLEKLKIEFIPVSFPFIYASQLVVIVQETLVNLIICCLVILFVTLPYLIHFKVTFLLFVSFVFFTLELFAVMYIWGLSLNSITMIVLVMAIGFSVDYSCHITHGYLISQKLTPEDRIIDSLVSLGGSVLKGGGSTLIGVLVLACSSSKLFVLFFKMMFTIITLGLLHGLVALPVFLTIFCRFSKNIDEDPNNEKKGLAEDEKLTSKIMISLIRSRYYAFLSIKFY</sequence>
<keyword evidence="2" id="KW-0812">Transmembrane</keyword>
<dbReference type="InterPro" id="IPR053958">
    <property type="entry name" value="HMGCR/SNAP/NPC1-like_SSD"/>
</dbReference>
<feature type="transmembrane region" description="Helical" evidence="2">
    <location>
        <begin position="684"/>
        <end position="704"/>
    </location>
</feature>
<dbReference type="PROSITE" id="PS50156">
    <property type="entry name" value="SSD"/>
    <property type="match status" value="1"/>
</dbReference>
<feature type="transmembrane region" description="Helical" evidence="2">
    <location>
        <begin position="319"/>
        <end position="338"/>
    </location>
</feature>
<dbReference type="InterPro" id="IPR051697">
    <property type="entry name" value="Patched_domain-protein"/>
</dbReference>
<dbReference type="Pfam" id="PF12349">
    <property type="entry name" value="Sterol-sensing"/>
    <property type="match status" value="1"/>
</dbReference>
<gene>
    <name evidence="4" type="primary">PTCHD3</name>
</gene>
<name>T2MC33_HYDVU</name>
<accession>T2MC33</accession>
<dbReference type="InterPro" id="IPR000731">
    <property type="entry name" value="SSD"/>
</dbReference>
<reference evidence="4" key="1">
    <citation type="journal article" date="2013" name="Genome Biol. Evol.">
        <title>Punctuated emergences of genetic and phenotypic innovations in eumetazoan, bilaterian, euteleostome, and hominidae ancestors.</title>
        <authorList>
            <person name="Wenger Y."/>
            <person name="Galliot B."/>
        </authorList>
    </citation>
    <scope>NUCLEOTIDE SEQUENCE</scope>
    <source>
        <tissue evidence="4">Whole animals</tissue>
    </source>
</reference>
<feature type="transmembrane region" description="Helical" evidence="2">
    <location>
        <begin position="261"/>
        <end position="282"/>
    </location>
</feature>
<feature type="domain" description="SSD" evidence="3">
    <location>
        <begin position="258"/>
        <end position="416"/>
    </location>
</feature>
<comment type="similarity">
    <text evidence="1">Belongs to the patched family.</text>
</comment>
<feature type="transmembrane region" description="Helical" evidence="2">
    <location>
        <begin position="465"/>
        <end position="483"/>
    </location>
</feature>
<feature type="transmembrane region" description="Helical" evidence="2">
    <location>
        <begin position="710"/>
        <end position="728"/>
    </location>
</feature>
<feature type="transmembrane region" description="Helical" evidence="2">
    <location>
        <begin position="358"/>
        <end position="379"/>
    </location>
</feature>
<feature type="transmembrane region" description="Helical" evidence="2">
    <location>
        <begin position="749"/>
        <end position="772"/>
    </location>
</feature>
<dbReference type="OrthoDB" id="5967971at2759"/>
<evidence type="ECO:0000256" key="2">
    <source>
        <dbReference type="SAM" id="Phobius"/>
    </source>
</evidence>
<proteinExistence type="evidence at transcript level"/>
<feature type="transmembrane region" description="Helical" evidence="2">
    <location>
        <begin position="659"/>
        <end position="677"/>
    </location>
</feature>
<feature type="transmembrane region" description="Helical" evidence="2">
    <location>
        <begin position="391"/>
        <end position="416"/>
    </location>
</feature>
<feature type="transmembrane region" description="Helical" evidence="2">
    <location>
        <begin position="288"/>
        <end position="312"/>
    </location>
</feature>
<feature type="transmembrane region" description="Helical" evidence="2">
    <location>
        <begin position="32"/>
        <end position="50"/>
    </location>
</feature>
<dbReference type="SUPFAM" id="SSF82866">
    <property type="entry name" value="Multidrug efflux transporter AcrB transmembrane domain"/>
    <property type="match status" value="2"/>
</dbReference>
<feature type="transmembrane region" description="Helical" evidence="2">
    <location>
        <begin position="778"/>
        <end position="805"/>
    </location>
</feature>